<protein>
    <submittedName>
        <fullName evidence="2">Jg25655 protein</fullName>
    </submittedName>
</protein>
<proteinExistence type="predicted"/>
<feature type="non-terminal residue" evidence="2">
    <location>
        <position position="65"/>
    </location>
</feature>
<evidence type="ECO:0000256" key="1">
    <source>
        <dbReference type="SAM" id="MobiDB-lite"/>
    </source>
</evidence>
<keyword evidence="3" id="KW-1185">Reference proteome</keyword>
<feature type="compositionally biased region" description="Low complexity" evidence="1">
    <location>
        <begin position="46"/>
        <end position="57"/>
    </location>
</feature>
<organism evidence="2 3">
    <name type="scientific">Pararge aegeria aegeria</name>
    <dbReference type="NCBI Taxonomy" id="348720"/>
    <lineage>
        <taxon>Eukaryota</taxon>
        <taxon>Metazoa</taxon>
        <taxon>Ecdysozoa</taxon>
        <taxon>Arthropoda</taxon>
        <taxon>Hexapoda</taxon>
        <taxon>Insecta</taxon>
        <taxon>Pterygota</taxon>
        <taxon>Neoptera</taxon>
        <taxon>Endopterygota</taxon>
        <taxon>Lepidoptera</taxon>
        <taxon>Glossata</taxon>
        <taxon>Ditrysia</taxon>
        <taxon>Papilionoidea</taxon>
        <taxon>Nymphalidae</taxon>
        <taxon>Satyrinae</taxon>
        <taxon>Satyrini</taxon>
        <taxon>Parargina</taxon>
        <taxon>Pararge</taxon>
    </lineage>
</organism>
<comment type="caution">
    <text evidence="2">The sequence shown here is derived from an EMBL/GenBank/DDBJ whole genome shotgun (WGS) entry which is preliminary data.</text>
</comment>
<evidence type="ECO:0000313" key="2">
    <source>
        <dbReference type="EMBL" id="CAH2208319.1"/>
    </source>
</evidence>
<gene>
    <name evidence="2" type="primary">jg25655</name>
    <name evidence="2" type="ORF">PAEG_LOCUS935</name>
</gene>
<name>A0A8S4QE89_9NEOP</name>
<dbReference type="Proteomes" id="UP000838756">
    <property type="component" value="Unassembled WGS sequence"/>
</dbReference>
<dbReference type="EMBL" id="CAKXAJ010003090">
    <property type="protein sequence ID" value="CAH2208319.1"/>
    <property type="molecule type" value="Genomic_DNA"/>
</dbReference>
<feature type="region of interest" description="Disordered" evidence="1">
    <location>
        <begin position="26"/>
        <end position="65"/>
    </location>
</feature>
<evidence type="ECO:0000313" key="3">
    <source>
        <dbReference type="Proteomes" id="UP000838756"/>
    </source>
</evidence>
<sequence length="65" mass="6829">MLYLVLVDVDAYTTSSNRGVGWVELKSEGRSGSGSGGIRQRLHSGASLPAPASPLARRAPHVTHT</sequence>
<dbReference type="AlphaFoldDB" id="A0A8S4QE89"/>
<accession>A0A8S4QE89</accession>
<reference evidence="2" key="1">
    <citation type="submission" date="2022-03" db="EMBL/GenBank/DDBJ databases">
        <authorList>
            <person name="Lindestad O."/>
        </authorList>
    </citation>
    <scope>NUCLEOTIDE SEQUENCE</scope>
</reference>